<feature type="transmembrane region" description="Helical" evidence="1">
    <location>
        <begin position="23"/>
        <end position="40"/>
    </location>
</feature>
<evidence type="ECO:0000313" key="2">
    <source>
        <dbReference type="EMBL" id="MPN24862.1"/>
    </source>
</evidence>
<keyword evidence="1" id="KW-0472">Membrane</keyword>
<evidence type="ECO:0000256" key="1">
    <source>
        <dbReference type="SAM" id="Phobius"/>
    </source>
</evidence>
<dbReference type="EMBL" id="VSSQ01073854">
    <property type="protein sequence ID" value="MPN24862.1"/>
    <property type="molecule type" value="Genomic_DNA"/>
</dbReference>
<accession>A0A645GFQ1</accession>
<reference evidence="2" key="1">
    <citation type="submission" date="2019-08" db="EMBL/GenBank/DDBJ databases">
        <authorList>
            <person name="Kucharzyk K."/>
            <person name="Murdoch R.W."/>
            <person name="Higgins S."/>
            <person name="Loffler F."/>
        </authorList>
    </citation>
    <scope>NUCLEOTIDE SEQUENCE</scope>
</reference>
<keyword evidence="1" id="KW-0812">Transmembrane</keyword>
<sequence length="70" mass="8188">MAAFIALYYFEDKIQMSQTGHDLIAIGLLIALFITILSWINHNQTDFLVSRDTLEKYQKKESNTKKLEHE</sequence>
<protein>
    <submittedName>
        <fullName evidence="2">Uncharacterized protein</fullName>
    </submittedName>
</protein>
<keyword evidence="1" id="KW-1133">Transmembrane helix</keyword>
<comment type="caution">
    <text evidence="2">The sequence shown here is derived from an EMBL/GenBank/DDBJ whole genome shotgun (WGS) entry which is preliminary data.</text>
</comment>
<dbReference type="AlphaFoldDB" id="A0A645GFQ1"/>
<name>A0A645GFQ1_9ZZZZ</name>
<gene>
    <name evidence="2" type="ORF">SDC9_172267</name>
</gene>
<organism evidence="2">
    <name type="scientific">bioreactor metagenome</name>
    <dbReference type="NCBI Taxonomy" id="1076179"/>
    <lineage>
        <taxon>unclassified sequences</taxon>
        <taxon>metagenomes</taxon>
        <taxon>ecological metagenomes</taxon>
    </lineage>
</organism>
<proteinExistence type="predicted"/>